<name>A0A6J7XND6_9CAUD</name>
<sequence length="52" mass="6339">MRFWVYDGDYLLRRFARLEEAQHFCKCTNFLIVKKPVEKKIVDLSKFEEALI</sequence>
<protein>
    <submittedName>
        <fullName evidence="1">Uncharacterized protein</fullName>
    </submittedName>
</protein>
<evidence type="ECO:0000313" key="1">
    <source>
        <dbReference type="EMBL" id="CAB5238849.1"/>
    </source>
</evidence>
<proteinExistence type="predicted"/>
<gene>
    <name evidence="1" type="ORF">UFOVP230_38</name>
</gene>
<dbReference type="EMBL" id="LR798463">
    <property type="protein sequence ID" value="CAB5238849.1"/>
    <property type="molecule type" value="Genomic_DNA"/>
</dbReference>
<accession>A0A6J7XND6</accession>
<organism evidence="1">
    <name type="scientific">uncultured Caudovirales phage</name>
    <dbReference type="NCBI Taxonomy" id="2100421"/>
    <lineage>
        <taxon>Viruses</taxon>
        <taxon>Duplodnaviria</taxon>
        <taxon>Heunggongvirae</taxon>
        <taxon>Uroviricota</taxon>
        <taxon>Caudoviricetes</taxon>
        <taxon>Peduoviridae</taxon>
        <taxon>Maltschvirus</taxon>
        <taxon>Maltschvirus maltsch</taxon>
    </lineage>
</organism>
<reference evidence="1" key="1">
    <citation type="submission" date="2020-05" db="EMBL/GenBank/DDBJ databases">
        <authorList>
            <person name="Chiriac C."/>
            <person name="Salcher M."/>
            <person name="Ghai R."/>
            <person name="Kavagutti S V."/>
        </authorList>
    </citation>
    <scope>NUCLEOTIDE SEQUENCE</scope>
</reference>